<name>A0A4Z0BRL6_9BURK</name>
<gene>
    <name evidence="2" type="ORF">EZ242_08855</name>
</gene>
<sequence length="399" mass="43663">MPASDTTVDVLRQLSGASGPPGAAPSALPTPANSAAPASTIGDFLRPSPQLHPAFRRALAPTALRRNHKGQPIELSMGSEERLEQPDTFEPSAAACALPQMRGAGWMRDLREAMSLGTRAARTLESAVRAFAASTERSAQRGTLLEAVIDAWTATGEFGWTVHARENRLQIVLHFLPFKLSAEPGPSPVAYDHELTPESIRFYQELNALYAFNGVPYRPAPPSFRQYLDGEHIARVVQVIGLYDGDVMEDAWHLLADSVYTALALQTRLKPYVDATGFTVEDDTPHLHAEGLAALLVQLHGTHPRIARGDLLDFIVYFRTQAIAAHHYEPLTALLRDWIAADGDLMRKMMDDARVTVDGRPYVPPLPPLSAQVVWPPKEMMTTLVELQPKLPAPGPQDS</sequence>
<dbReference type="AlphaFoldDB" id="A0A4Z0BRL6"/>
<feature type="compositionally biased region" description="Low complexity" evidence="1">
    <location>
        <begin position="14"/>
        <end position="39"/>
    </location>
</feature>
<keyword evidence="3" id="KW-1185">Reference proteome</keyword>
<dbReference type="RefSeq" id="WP_135284770.1">
    <property type="nucleotide sequence ID" value="NZ_SMLL01000003.1"/>
</dbReference>
<dbReference type="Proteomes" id="UP000297564">
    <property type="component" value="Unassembled WGS sequence"/>
</dbReference>
<evidence type="ECO:0000256" key="1">
    <source>
        <dbReference type="SAM" id="MobiDB-lite"/>
    </source>
</evidence>
<accession>A0A4Z0BRL6</accession>
<feature type="region of interest" description="Disordered" evidence="1">
    <location>
        <begin position="63"/>
        <end position="86"/>
    </location>
</feature>
<feature type="region of interest" description="Disordered" evidence="1">
    <location>
        <begin position="13"/>
        <end position="47"/>
    </location>
</feature>
<dbReference type="OrthoDB" id="8607307at2"/>
<reference evidence="2 3" key="1">
    <citation type="submission" date="2019-03" db="EMBL/GenBank/DDBJ databases">
        <title>Ramlibacter rhizophilus CCTCC AB2015357, whole genome shotgun sequence.</title>
        <authorList>
            <person name="Zhang X."/>
            <person name="Feng G."/>
            <person name="Zhu H."/>
        </authorList>
    </citation>
    <scope>NUCLEOTIDE SEQUENCE [LARGE SCALE GENOMIC DNA]</scope>
    <source>
        <strain evidence="2 3">CCTCC AB2015357</strain>
    </source>
</reference>
<evidence type="ECO:0000313" key="2">
    <source>
        <dbReference type="EMBL" id="TFZ01471.1"/>
    </source>
</evidence>
<dbReference type="EMBL" id="SMLL01000003">
    <property type="protein sequence ID" value="TFZ01471.1"/>
    <property type="molecule type" value="Genomic_DNA"/>
</dbReference>
<protein>
    <submittedName>
        <fullName evidence="2">Uncharacterized protein</fullName>
    </submittedName>
</protein>
<proteinExistence type="predicted"/>
<comment type="caution">
    <text evidence="2">The sequence shown here is derived from an EMBL/GenBank/DDBJ whole genome shotgun (WGS) entry which is preliminary data.</text>
</comment>
<evidence type="ECO:0000313" key="3">
    <source>
        <dbReference type="Proteomes" id="UP000297564"/>
    </source>
</evidence>
<organism evidence="2 3">
    <name type="scientific">Ramlibacter rhizophilus</name>
    <dbReference type="NCBI Taxonomy" id="1781167"/>
    <lineage>
        <taxon>Bacteria</taxon>
        <taxon>Pseudomonadati</taxon>
        <taxon>Pseudomonadota</taxon>
        <taxon>Betaproteobacteria</taxon>
        <taxon>Burkholderiales</taxon>
        <taxon>Comamonadaceae</taxon>
        <taxon>Ramlibacter</taxon>
    </lineage>
</organism>